<name>A0ABS8WTE8_DATST</name>
<dbReference type="EMBL" id="JACEIK010010870">
    <property type="protein sequence ID" value="MCE3215345.1"/>
    <property type="molecule type" value="Genomic_DNA"/>
</dbReference>
<sequence length="153" mass="17173">MAMPGRHSYESIAISSPLSAETRSWLDNNDGSSSIVTVKCTRQACDETSHLHYPNTELQKPVLFLRKVGIYENTLRILRNLKFLGHRTSDGLGDGLSPFRRSAISTVTMAMMGRHSLMVYCHLHHPLSCRRASFDGNEWRSIVSESGHQMPSV</sequence>
<comment type="caution">
    <text evidence="1">The sequence shown here is derived from an EMBL/GenBank/DDBJ whole genome shotgun (WGS) entry which is preliminary data.</text>
</comment>
<organism evidence="1 2">
    <name type="scientific">Datura stramonium</name>
    <name type="common">Jimsonweed</name>
    <name type="synonym">Common thornapple</name>
    <dbReference type="NCBI Taxonomy" id="4076"/>
    <lineage>
        <taxon>Eukaryota</taxon>
        <taxon>Viridiplantae</taxon>
        <taxon>Streptophyta</taxon>
        <taxon>Embryophyta</taxon>
        <taxon>Tracheophyta</taxon>
        <taxon>Spermatophyta</taxon>
        <taxon>Magnoliopsida</taxon>
        <taxon>eudicotyledons</taxon>
        <taxon>Gunneridae</taxon>
        <taxon>Pentapetalae</taxon>
        <taxon>asterids</taxon>
        <taxon>lamiids</taxon>
        <taxon>Solanales</taxon>
        <taxon>Solanaceae</taxon>
        <taxon>Solanoideae</taxon>
        <taxon>Datureae</taxon>
        <taxon>Datura</taxon>
    </lineage>
</organism>
<keyword evidence="2" id="KW-1185">Reference proteome</keyword>
<dbReference type="Proteomes" id="UP000823775">
    <property type="component" value="Unassembled WGS sequence"/>
</dbReference>
<reference evidence="1 2" key="1">
    <citation type="journal article" date="2021" name="BMC Genomics">
        <title>Datura genome reveals duplications of psychoactive alkaloid biosynthetic genes and high mutation rate following tissue culture.</title>
        <authorList>
            <person name="Rajewski A."/>
            <person name="Carter-House D."/>
            <person name="Stajich J."/>
            <person name="Litt A."/>
        </authorList>
    </citation>
    <scope>NUCLEOTIDE SEQUENCE [LARGE SCALE GENOMIC DNA]</scope>
    <source>
        <strain evidence="1">AR-01</strain>
    </source>
</reference>
<protein>
    <submittedName>
        <fullName evidence="1">Uncharacterized protein</fullName>
    </submittedName>
</protein>
<proteinExistence type="predicted"/>
<evidence type="ECO:0000313" key="2">
    <source>
        <dbReference type="Proteomes" id="UP000823775"/>
    </source>
</evidence>
<evidence type="ECO:0000313" key="1">
    <source>
        <dbReference type="EMBL" id="MCE3215345.1"/>
    </source>
</evidence>
<gene>
    <name evidence="1" type="ORF">HAX54_002004</name>
</gene>
<accession>A0ABS8WTE8</accession>